<feature type="compositionally biased region" description="Basic and acidic residues" evidence="2">
    <location>
        <begin position="238"/>
        <end position="247"/>
    </location>
</feature>
<evidence type="ECO:0000259" key="3">
    <source>
        <dbReference type="PROSITE" id="PS50158"/>
    </source>
</evidence>
<protein>
    <submittedName>
        <fullName evidence="4">Transposon Ty3-I Gag-Pol polyprotein</fullName>
    </submittedName>
</protein>
<dbReference type="AlphaFoldDB" id="A0A5B6WAK2"/>
<evidence type="ECO:0000256" key="2">
    <source>
        <dbReference type="SAM" id="MobiDB-lite"/>
    </source>
</evidence>
<dbReference type="Gene3D" id="4.10.60.10">
    <property type="entry name" value="Zinc finger, CCHC-type"/>
    <property type="match status" value="1"/>
</dbReference>
<keyword evidence="1" id="KW-0862">Zinc</keyword>
<feature type="region of interest" description="Disordered" evidence="2">
    <location>
        <begin position="47"/>
        <end position="67"/>
    </location>
</feature>
<reference evidence="5" key="1">
    <citation type="journal article" date="2019" name="Plant Biotechnol. J.">
        <title>Genome sequencing of the Australian wild diploid species Gossypium australe highlights disease resistance and delayed gland morphogenesis.</title>
        <authorList>
            <person name="Cai Y."/>
            <person name="Cai X."/>
            <person name="Wang Q."/>
            <person name="Wang P."/>
            <person name="Zhang Y."/>
            <person name="Cai C."/>
            <person name="Xu Y."/>
            <person name="Wang K."/>
            <person name="Zhou Z."/>
            <person name="Wang C."/>
            <person name="Geng S."/>
            <person name="Li B."/>
            <person name="Dong Q."/>
            <person name="Hou Y."/>
            <person name="Wang H."/>
            <person name="Ai P."/>
            <person name="Liu Z."/>
            <person name="Yi F."/>
            <person name="Sun M."/>
            <person name="An G."/>
            <person name="Cheng J."/>
            <person name="Zhang Y."/>
            <person name="Shi Q."/>
            <person name="Xie Y."/>
            <person name="Shi X."/>
            <person name="Chang Y."/>
            <person name="Huang F."/>
            <person name="Chen Y."/>
            <person name="Hong S."/>
            <person name="Mi L."/>
            <person name="Sun Q."/>
            <person name="Zhang L."/>
            <person name="Zhou B."/>
            <person name="Peng R."/>
            <person name="Zhang X."/>
            <person name="Liu F."/>
        </authorList>
    </citation>
    <scope>NUCLEOTIDE SEQUENCE [LARGE SCALE GENOMIC DNA]</scope>
    <source>
        <strain evidence="5">cv. PA1801</strain>
    </source>
</reference>
<evidence type="ECO:0000313" key="4">
    <source>
        <dbReference type="EMBL" id="KAA3477852.1"/>
    </source>
</evidence>
<organism evidence="4 5">
    <name type="scientific">Gossypium australe</name>
    <dbReference type="NCBI Taxonomy" id="47621"/>
    <lineage>
        <taxon>Eukaryota</taxon>
        <taxon>Viridiplantae</taxon>
        <taxon>Streptophyta</taxon>
        <taxon>Embryophyta</taxon>
        <taxon>Tracheophyta</taxon>
        <taxon>Spermatophyta</taxon>
        <taxon>Magnoliopsida</taxon>
        <taxon>eudicotyledons</taxon>
        <taxon>Gunneridae</taxon>
        <taxon>Pentapetalae</taxon>
        <taxon>rosids</taxon>
        <taxon>malvids</taxon>
        <taxon>Malvales</taxon>
        <taxon>Malvaceae</taxon>
        <taxon>Malvoideae</taxon>
        <taxon>Gossypium</taxon>
    </lineage>
</organism>
<dbReference type="PROSITE" id="PS50158">
    <property type="entry name" value="ZF_CCHC"/>
    <property type="match status" value="1"/>
</dbReference>
<keyword evidence="1" id="KW-0863">Zinc-finger</keyword>
<dbReference type="PANTHER" id="PTHR35046:SF9">
    <property type="entry name" value="RNA-DIRECTED DNA POLYMERASE"/>
    <property type="match status" value="1"/>
</dbReference>
<dbReference type="SUPFAM" id="SSF56672">
    <property type="entry name" value="DNA/RNA polymerases"/>
    <property type="match status" value="1"/>
</dbReference>
<comment type="caution">
    <text evidence="4">The sequence shown here is derived from an EMBL/GenBank/DDBJ whole genome shotgun (WGS) entry which is preliminary data.</text>
</comment>
<dbReference type="InterPro" id="IPR036875">
    <property type="entry name" value="Znf_CCHC_sf"/>
</dbReference>
<dbReference type="OrthoDB" id="1747743at2759"/>
<proteinExistence type="predicted"/>
<feature type="compositionally biased region" description="Basic and acidic residues" evidence="2">
    <location>
        <begin position="254"/>
        <end position="264"/>
    </location>
</feature>
<sequence>MVETSKGKALESSTARSRDIKCFKCLGQGHIVSQCPKRRTMVLWADGEIETKDEEENESESISENEEDLEQPIEGELLVVKRSLNLQSVGNKEQRKNIFHSICQIQGKVCSIIIDGGSCTNVASTLMVEKLGLSTTKHPNPNKLQWLNDGEELKVTKQVLVSFSIGKYFDEVLCDVVSTHAGHLLLGRPWQFDRRVMHDGYTNRYSFKHLRRNVTLAPFTPKQREKKKRVQKKKLKKSEREKNNTKESKRKQKLEKNGEEKESGKMSVFARASDIRRAMFLRQPMYVFLYKEAFLNTNELPKNLPTSVFSLIQEFEDVFLDDIPSGLPPIRGIEHQIDLVPENNLPNSPAYWSNPEETKELQKQITKLLDKGYIRDSLSPCVVPVLLVPKKDGSWWMCVDCRAINKITVKYRHPIPRLDDISTN</sequence>
<dbReference type="Gene3D" id="3.10.10.10">
    <property type="entry name" value="HIV Type 1 Reverse Transcriptase, subunit A, domain 1"/>
    <property type="match status" value="1"/>
</dbReference>
<dbReference type="SUPFAM" id="SSF57756">
    <property type="entry name" value="Retrovirus zinc finger-like domains"/>
    <property type="match status" value="1"/>
</dbReference>
<feature type="compositionally biased region" description="Basic residues" evidence="2">
    <location>
        <begin position="224"/>
        <end position="237"/>
    </location>
</feature>
<dbReference type="PANTHER" id="PTHR35046">
    <property type="entry name" value="ZINC KNUCKLE (CCHC-TYPE) FAMILY PROTEIN"/>
    <property type="match status" value="1"/>
</dbReference>
<gene>
    <name evidence="4" type="ORF">EPI10_011710</name>
</gene>
<dbReference type="GO" id="GO:0008270">
    <property type="term" value="F:zinc ion binding"/>
    <property type="evidence" value="ECO:0007669"/>
    <property type="project" value="UniProtKB-KW"/>
</dbReference>
<dbReference type="Proteomes" id="UP000325315">
    <property type="component" value="Unassembled WGS sequence"/>
</dbReference>
<dbReference type="SMART" id="SM00343">
    <property type="entry name" value="ZnF_C2HC"/>
    <property type="match status" value="1"/>
</dbReference>
<dbReference type="GO" id="GO:0003676">
    <property type="term" value="F:nucleic acid binding"/>
    <property type="evidence" value="ECO:0007669"/>
    <property type="project" value="InterPro"/>
</dbReference>
<name>A0A5B6WAK2_9ROSI</name>
<dbReference type="EMBL" id="SMMG02000004">
    <property type="protein sequence ID" value="KAA3477852.1"/>
    <property type="molecule type" value="Genomic_DNA"/>
</dbReference>
<accession>A0A5B6WAK2</accession>
<feature type="domain" description="CCHC-type" evidence="3">
    <location>
        <begin position="21"/>
        <end position="37"/>
    </location>
</feature>
<keyword evidence="1" id="KW-0479">Metal-binding</keyword>
<dbReference type="InterPro" id="IPR043502">
    <property type="entry name" value="DNA/RNA_pol_sf"/>
</dbReference>
<keyword evidence="5" id="KW-1185">Reference proteome</keyword>
<feature type="region of interest" description="Disordered" evidence="2">
    <location>
        <begin position="218"/>
        <end position="266"/>
    </location>
</feature>
<dbReference type="CDD" id="cd00303">
    <property type="entry name" value="retropepsin_like"/>
    <property type="match status" value="1"/>
</dbReference>
<evidence type="ECO:0000313" key="5">
    <source>
        <dbReference type="Proteomes" id="UP000325315"/>
    </source>
</evidence>
<dbReference type="InterPro" id="IPR021109">
    <property type="entry name" value="Peptidase_aspartic_dom_sf"/>
</dbReference>
<dbReference type="InterPro" id="IPR001878">
    <property type="entry name" value="Znf_CCHC"/>
</dbReference>
<evidence type="ECO:0000256" key="1">
    <source>
        <dbReference type="PROSITE-ProRule" id="PRU00047"/>
    </source>
</evidence>
<dbReference type="Gene3D" id="2.40.70.10">
    <property type="entry name" value="Acid Proteases"/>
    <property type="match status" value="1"/>
</dbReference>